<dbReference type="InterPro" id="IPR011055">
    <property type="entry name" value="Dup_hybrid_motif"/>
</dbReference>
<dbReference type="AlphaFoldDB" id="A0A1H3PS88"/>
<feature type="domain" description="M23ase beta-sheet core" evidence="3">
    <location>
        <begin position="168"/>
        <end position="262"/>
    </location>
</feature>
<dbReference type="Pfam" id="PF01551">
    <property type="entry name" value="Peptidase_M23"/>
    <property type="match status" value="1"/>
</dbReference>
<dbReference type="Gene3D" id="2.70.70.10">
    <property type="entry name" value="Glucose Permease (Domain IIA)"/>
    <property type="match status" value="1"/>
</dbReference>
<dbReference type="GO" id="GO:0004222">
    <property type="term" value="F:metalloendopeptidase activity"/>
    <property type="evidence" value="ECO:0007669"/>
    <property type="project" value="TreeGrafter"/>
</dbReference>
<name>A0A1H3PS88_9BACI</name>
<keyword evidence="2" id="KW-0472">Membrane</keyword>
<evidence type="ECO:0000313" key="4">
    <source>
        <dbReference type="EMBL" id="SDZ03841.1"/>
    </source>
</evidence>
<dbReference type="EMBL" id="FNPI01000005">
    <property type="protein sequence ID" value="SDZ03841.1"/>
    <property type="molecule type" value="Genomic_DNA"/>
</dbReference>
<dbReference type="CDD" id="cd12797">
    <property type="entry name" value="M23_peptidase"/>
    <property type="match status" value="1"/>
</dbReference>
<dbReference type="STRING" id="1503961.SAMN05421736_105178"/>
<protein>
    <submittedName>
        <fullName evidence="4">Stage IV sporulation protein FA</fullName>
    </submittedName>
</protein>
<feature type="compositionally biased region" description="Basic residues" evidence="1">
    <location>
        <begin position="12"/>
        <end position="23"/>
    </location>
</feature>
<organism evidence="4 5">
    <name type="scientific">Evansella caseinilytica</name>
    <dbReference type="NCBI Taxonomy" id="1503961"/>
    <lineage>
        <taxon>Bacteria</taxon>
        <taxon>Bacillati</taxon>
        <taxon>Bacillota</taxon>
        <taxon>Bacilli</taxon>
        <taxon>Bacillales</taxon>
        <taxon>Bacillaceae</taxon>
        <taxon>Evansella</taxon>
    </lineage>
</organism>
<accession>A0A1H3PS88</accession>
<keyword evidence="2" id="KW-0812">Transmembrane</keyword>
<evidence type="ECO:0000259" key="3">
    <source>
        <dbReference type="Pfam" id="PF01551"/>
    </source>
</evidence>
<feature type="transmembrane region" description="Helical" evidence="2">
    <location>
        <begin position="73"/>
        <end position="91"/>
    </location>
</feature>
<keyword evidence="2" id="KW-1133">Transmembrane helix</keyword>
<sequence>MKNRVEQLKRKMDARRRMRRQSPRRQSLRERGAEMLPYSVKHEEEREETLYSFDNRRALPEVKQEPLFRKDRFMIQVLASICLFFILGILFKSSSPAFEGARQFVQKSFQEDFQFGAAAEWYEETFGRPLALLPPQLDFVAPEDYKDDDVYALPATGTVRQSFEQNGRGIFVETTADQQVEAARSGEVRFIGEDEAKEWGKVVVIRHYDGGESWYGMLDNISVKLYDHVQKGEVLGNVSPDAENNEIGVYYFALKEGDTFIDPFDVISFD</sequence>
<dbReference type="PANTHER" id="PTHR21666:SF274">
    <property type="entry name" value="STAGE IV SPORULATION PROTEIN FA"/>
    <property type="match status" value="1"/>
</dbReference>
<evidence type="ECO:0000256" key="2">
    <source>
        <dbReference type="SAM" id="Phobius"/>
    </source>
</evidence>
<evidence type="ECO:0000313" key="5">
    <source>
        <dbReference type="Proteomes" id="UP000198935"/>
    </source>
</evidence>
<dbReference type="InterPro" id="IPR016047">
    <property type="entry name" value="M23ase_b-sheet_dom"/>
</dbReference>
<gene>
    <name evidence="4" type="ORF">SAMN05421736_105178</name>
</gene>
<dbReference type="Proteomes" id="UP000198935">
    <property type="component" value="Unassembled WGS sequence"/>
</dbReference>
<dbReference type="InterPro" id="IPR050570">
    <property type="entry name" value="Cell_wall_metabolism_enzyme"/>
</dbReference>
<keyword evidence="5" id="KW-1185">Reference proteome</keyword>
<proteinExistence type="predicted"/>
<dbReference type="PANTHER" id="PTHR21666">
    <property type="entry name" value="PEPTIDASE-RELATED"/>
    <property type="match status" value="1"/>
</dbReference>
<evidence type="ECO:0000256" key="1">
    <source>
        <dbReference type="SAM" id="MobiDB-lite"/>
    </source>
</evidence>
<dbReference type="SUPFAM" id="SSF51261">
    <property type="entry name" value="Duplicated hybrid motif"/>
    <property type="match status" value="1"/>
</dbReference>
<feature type="compositionally biased region" description="Basic and acidic residues" evidence="1">
    <location>
        <begin position="1"/>
        <end position="11"/>
    </location>
</feature>
<feature type="region of interest" description="Disordered" evidence="1">
    <location>
        <begin position="1"/>
        <end position="33"/>
    </location>
</feature>
<reference evidence="5" key="1">
    <citation type="submission" date="2016-10" db="EMBL/GenBank/DDBJ databases">
        <authorList>
            <person name="Varghese N."/>
            <person name="Submissions S."/>
        </authorList>
    </citation>
    <scope>NUCLEOTIDE SEQUENCE [LARGE SCALE GENOMIC DNA]</scope>
    <source>
        <strain evidence="5">SP</strain>
    </source>
</reference>